<protein>
    <recommendedName>
        <fullName evidence="4">Secreted protein</fullName>
    </recommendedName>
</protein>
<reference evidence="3" key="1">
    <citation type="submission" date="2014-09" db="EMBL/GenBank/DDBJ databases">
        <authorList>
            <person name="Magalhaes I.L.F."/>
            <person name="Oliveira U."/>
            <person name="Santos F.R."/>
            <person name="Vidigal T.H.D.A."/>
            <person name="Brescovit A.D."/>
            <person name="Santos A.J."/>
        </authorList>
    </citation>
    <scope>NUCLEOTIDE SEQUENCE</scope>
    <source>
        <tissue evidence="3">Shoot tissue taken approximately 20 cm above the soil surface</tissue>
    </source>
</reference>
<organism evidence="3">
    <name type="scientific">Arundo donax</name>
    <name type="common">Giant reed</name>
    <name type="synonym">Donax arundinaceus</name>
    <dbReference type="NCBI Taxonomy" id="35708"/>
    <lineage>
        <taxon>Eukaryota</taxon>
        <taxon>Viridiplantae</taxon>
        <taxon>Streptophyta</taxon>
        <taxon>Embryophyta</taxon>
        <taxon>Tracheophyta</taxon>
        <taxon>Spermatophyta</taxon>
        <taxon>Magnoliopsida</taxon>
        <taxon>Liliopsida</taxon>
        <taxon>Poales</taxon>
        <taxon>Poaceae</taxon>
        <taxon>PACMAD clade</taxon>
        <taxon>Arundinoideae</taxon>
        <taxon>Arundineae</taxon>
        <taxon>Arundo</taxon>
    </lineage>
</organism>
<feature type="compositionally biased region" description="Basic residues" evidence="1">
    <location>
        <begin position="82"/>
        <end position="95"/>
    </location>
</feature>
<evidence type="ECO:0000256" key="1">
    <source>
        <dbReference type="SAM" id="MobiDB-lite"/>
    </source>
</evidence>
<keyword evidence="2" id="KW-0732">Signal</keyword>
<evidence type="ECO:0000256" key="2">
    <source>
        <dbReference type="SAM" id="SignalP"/>
    </source>
</evidence>
<sequence>MLVLLFASLPGTMLFPANSIFCSRATELVQVCSQLTSDFDERNAHSFHQTKRRTQAPTDGSSPRAAAVPARGWEEDGDGSPRRRQRGGRRWRARNRQGEQVWGLRGHEFG</sequence>
<name>A0A0A9GCR9_ARUDO</name>
<evidence type="ECO:0008006" key="4">
    <source>
        <dbReference type="Google" id="ProtNLM"/>
    </source>
</evidence>
<feature type="signal peptide" evidence="2">
    <location>
        <begin position="1"/>
        <end position="19"/>
    </location>
</feature>
<evidence type="ECO:0000313" key="3">
    <source>
        <dbReference type="EMBL" id="JAE22870.1"/>
    </source>
</evidence>
<dbReference type="EMBL" id="GBRH01175026">
    <property type="protein sequence ID" value="JAE22870.1"/>
    <property type="molecule type" value="Transcribed_RNA"/>
</dbReference>
<accession>A0A0A9GCR9</accession>
<feature type="chain" id="PRO_5002062533" description="Secreted protein" evidence="2">
    <location>
        <begin position="20"/>
        <end position="110"/>
    </location>
</feature>
<feature type="region of interest" description="Disordered" evidence="1">
    <location>
        <begin position="42"/>
        <end position="97"/>
    </location>
</feature>
<reference evidence="3" key="2">
    <citation type="journal article" date="2015" name="Data Brief">
        <title>Shoot transcriptome of the giant reed, Arundo donax.</title>
        <authorList>
            <person name="Barrero R.A."/>
            <person name="Guerrero F.D."/>
            <person name="Moolhuijzen P."/>
            <person name="Goolsby J.A."/>
            <person name="Tidwell J."/>
            <person name="Bellgard S.E."/>
            <person name="Bellgard M.I."/>
        </authorList>
    </citation>
    <scope>NUCLEOTIDE SEQUENCE</scope>
    <source>
        <tissue evidence="3">Shoot tissue taken approximately 20 cm above the soil surface</tissue>
    </source>
</reference>
<dbReference type="AlphaFoldDB" id="A0A0A9GCR9"/>
<proteinExistence type="predicted"/>